<reference evidence="1" key="2">
    <citation type="journal article" date="2015" name="Fish Shellfish Immunol.">
        <title>Early steps in the European eel (Anguilla anguilla)-Vibrio vulnificus interaction in the gills: Role of the RtxA13 toxin.</title>
        <authorList>
            <person name="Callol A."/>
            <person name="Pajuelo D."/>
            <person name="Ebbesson L."/>
            <person name="Teles M."/>
            <person name="MacKenzie S."/>
            <person name="Amaro C."/>
        </authorList>
    </citation>
    <scope>NUCLEOTIDE SEQUENCE</scope>
</reference>
<name>A0A0E9RR35_ANGAN</name>
<dbReference type="AlphaFoldDB" id="A0A0E9RR35"/>
<evidence type="ECO:0000313" key="1">
    <source>
        <dbReference type="EMBL" id="JAH30783.1"/>
    </source>
</evidence>
<organism evidence="1">
    <name type="scientific">Anguilla anguilla</name>
    <name type="common">European freshwater eel</name>
    <name type="synonym">Muraena anguilla</name>
    <dbReference type="NCBI Taxonomy" id="7936"/>
    <lineage>
        <taxon>Eukaryota</taxon>
        <taxon>Metazoa</taxon>
        <taxon>Chordata</taxon>
        <taxon>Craniata</taxon>
        <taxon>Vertebrata</taxon>
        <taxon>Euteleostomi</taxon>
        <taxon>Actinopterygii</taxon>
        <taxon>Neopterygii</taxon>
        <taxon>Teleostei</taxon>
        <taxon>Anguilliformes</taxon>
        <taxon>Anguillidae</taxon>
        <taxon>Anguilla</taxon>
    </lineage>
</organism>
<accession>A0A0E9RR35</accession>
<dbReference type="EMBL" id="GBXM01077794">
    <property type="protein sequence ID" value="JAH30783.1"/>
    <property type="molecule type" value="Transcribed_RNA"/>
</dbReference>
<reference evidence="1" key="1">
    <citation type="submission" date="2014-11" db="EMBL/GenBank/DDBJ databases">
        <authorList>
            <person name="Amaro Gonzalez C."/>
        </authorList>
    </citation>
    <scope>NUCLEOTIDE SEQUENCE</scope>
</reference>
<protein>
    <submittedName>
        <fullName evidence="1">Uncharacterized protein</fullName>
    </submittedName>
</protein>
<sequence length="40" mass="4301">MLLLNGTVQQHAHAHSLYVQAIAGLDCGISIYAQGLYKDS</sequence>
<proteinExistence type="predicted"/>